<sequence length="62" mass="6717">MPYSPSLRPSCSSCFPAKMRRCCSGGTPSLSWILALTLLMASLLSTSRVTDFPVSVFTKICI</sequence>
<reference evidence="1" key="1">
    <citation type="journal article" date="2013" name="Nat. Commun.">
        <title>Whole-genome sequencing of Oryza brachyantha reveals mechanisms underlying Oryza genome evolution.</title>
        <authorList>
            <person name="Chen J."/>
            <person name="Huang Q."/>
            <person name="Gao D."/>
            <person name="Wang J."/>
            <person name="Lang Y."/>
            <person name="Liu T."/>
            <person name="Li B."/>
            <person name="Bai Z."/>
            <person name="Luis Goicoechea J."/>
            <person name="Liang C."/>
            <person name="Chen C."/>
            <person name="Zhang W."/>
            <person name="Sun S."/>
            <person name="Liao Y."/>
            <person name="Zhang X."/>
            <person name="Yang L."/>
            <person name="Song C."/>
            <person name="Wang M."/>
            <person name="Shi J."/>
            <person name="Liu G."/>
            <person name="Liu J."/>
            <person name="Zhou H."/>
            <person name="Zhou W."/>
            <person name="Yu Q."/>
            <person name="An N."/>
            <person name="Chen Y."/>
            <person name="Cai Q."/>
            <person name="Wang B."/>
            <person name="Liu B."/>
            <person name="Min J."/>
            <person name="Huang Y."/>
            <person name="Wu H."/>
            <person name="Li Z."/>
            <person name="Zhang Y."/>
            <person name="Yin Y."/>
            <person name="Song W."/>
            <person name="Jiang J."/>
            <person name="Jackson S.A."/>
            <person name="Wing R.A."/>
            <person name="Wang J."/>
            <person name="Chen M."/>
        </authorList>
    </citation>
    <scope>NUCLEOTIDE SEQUENCE [LARGE SCALE GENOMIC DNA]</scope>
    <source>
        <strain evidence="1">cv. IRGC 101232</strain>
    </source>
</reference>
<evidence type="ECO:0000313" key="2">
    <source>
        <dbReference type="Proteomes" id="UP000006038"/>
    </source>
</evidence>
<evidence type="ECO:0000313" key="1">
    <source>
        <dbReference type="EnsemblPlants" id="OB05G21520.1"/>
    </source>
</evidence>
<dbReference type="HOGENOM" id="CLU_200133_0_0_1"/>
<dbReference type="EnsemblPlants" id="OB05G21520.1">
    <property type="protein sequence ID" value="OB05G21520.1"/>
    <property type="gene ID" value="OB05G21520"/>
</dbReference>
<reference evidence="1" key="2">
    <citation type="submission" date="2013-04" db="UniProtKB">
        <authorList>
            <consortium name="EnsemblPlants"/>
        </authorList>
    </citation>
    <scope>IDENTIFICATION</scope>
</reference>
<dbReference type="AlphaFoldDB" id="J3M6C8"/>
<proteinExistence type="predicted"/>
<keyword evidence="2" id="KW-1185">Reference proteome</keyword>
<dbReference type="Proteomes" id="UP000006038">
    <property type="component" value="Chromosome 5"/>
</dbReference>
<dbReference type="Gramene" id="OB05G21520.1">
    <property type="protein sequence ID" value="OB05G21520.1"/>
    <property type="gene ID" value="OB05G21520"/>
</dbReference>
<name>J3M6C8_ORYBR</name>
<organism evidence="1">
    <name type="scientific">Oryza brachyantha</name>
    <name type="common">malo sina</name>
    <dbReference type="NCBI Taxonomy" id="4533"/>
    <lineage>
        <taxon>Eukaryota</taxon>
        <taxon>Viridiplantae</taxon>
        <taxon>Streptophyta</taxon>
        <taxon>Embryophyta</taxon>
        <taxon>Tracheophyta</taxon>
        <taxon>Spermatophyta</taxon>
        <taxon>Magnoliopsida</taxon>
        <taxon>Liliopsida</taxon>
        <taxon>Poales</taxon>
        <taxon>Poaceae</taxon>
        <taxon>BOP clade</taxon>
        <taxon>Oryzoideae</taxon>
        <taxon>Oryzeae</taxon>
        <taxon>Oryzinae</taxon>
        <taxon>Oryza</taxon>
    </lineage>
</organism>
<accession>J3M6C8</accession>
<protein>
    <submittedName>
        <fullName evidence="1">Uncharacterized protein</fullName>
    </submittedName>
</protein>